<feature type="compositionally biased region" description="Basic residues" evidence="1">
    <location>
        <begin position="26"/>
        <end position="39"/>
    </location>
</feature>
<evidence type="ECO:0000256" key="1">
    <source>
        <dbReference type="SAM" id="MobiDB-lite"/>
    </source>
</evidence>
<gene>
    <name evidence="2" type="ORF">C8N38_10932</name>
</gene>
<name>A0A8E2VIG2_9RHOB</name>
<sequence>MRLRKSAPGRTRRDPKSRPRLPRWDRRGRRRQQPTHRSPRPPIASRPRHPAGPARSERWPSAVPWRGQRPPVGASRGLDGRHARRICRRRPRPHWSEPQPPQPAPARCRGRSGWRDRRRPGAAAALALLSPEGARGKRPMRSQFLCPSEARISGFRFATRPPNPFQVGRLQPRPAVCSGRPGSAAACRLPWPPIVRRPRWRRSRRPSGLCRPGRHLPARRVLSWPLSPPGAGARLAWRVRLPKRRHPAGEPSQAPVLQARREGRFRPRQRASPRRLRSRPARPRGRSPRRPPWRPPAVARPRGQRLQDPALHPWT</sequence>
<dbReference type="EMBL" id="QAYC01000009">
    <property type="protein sequence ID" value="PTW47675.1"/>
    <property type="molecule type" value="Genomic_DNA"/>
</dbReference>
<protein>
    <submittedName>
        <fullName evidence="2">Uncharacterized protein</fullName>
    </submittedName>
</protein>
<dbReference type="Proteomes" id="UP000244037">
    <property type="component" value="Unassembled WGS sequence"/>
</dbReference>
<feature type="compositionally biased region" description="Basic residues" evidence="1">
    <location>
        <begin position="108"/>
        <end position="119"/>
    </location>
</feature>
<evidence type="ECO:0000313" key="3">
    <source>
        <dbReference type="Proteomes" id="UP000244037"/>
    </source>
</evidence>
<organism evidence="2 3">
    <name type="scientific">Rhodovulum kholense</name>
    <dbReference type="NCBI Taxonomy" id="453584"/>
    <lineage>
        <taxon>Bacteria</taxon>
        <taxon>Pseudomonadati</taxon>
        <taxon>Pseudomonadota</taxon>
        <taxon>Alphaproteobacteria</taxon>
        <taxon>Rhodobacterales</taxon>
        <taxon>Paracoccaceae</taxon>
        <taxon>Rhodovulum</taxon>
    </lineage>
</organism>
<feature type="compositionally biased region" description="Basic residues" evidence="1">
    <location>
        <begin position="266"/>
        <end position="292"/>
    </location>
</feature>
<evidence type="ECO:0000313" key="2">
    <source>
        <dbReference type="EMBL" id="PTW47675.1"/>
    </source>
</evidence>
<keyword evidence="3" id="KW-1185">Reference proteome</keyword>
<feature type="region of interest" description="Disordered" evidence="1">
    <location>
        <begin position="244"/>
        <end position="315"/>
    </location>
</feature>
<feature type="compositionally biased region" description="Basic and acidic residues" evidence="1">
    <location>
        <begin position="11"/>
        <end position="25"/>
    </location>
</feature>
<comment type="caution">
    <text evidence="2">The sequence shown here is derived from an EMBL/GenBank/DDBJ whole genome shotgun (WGS) entry which is preliminary data.</text>
</comment>
<feature type="compositionally biased region" description="Basic residues" evidence="1">
    <location>
        <begin position="82"/>
        <end position="93"/>
    </location>
</feature>
<accession>A0A8E2VIG2</accession>
<proteinExistence type="predicted"/>
<reference evidence="2 3" key="1">
    <citation type="submission" date="2018-04" db="EMBL/GenBank/DDBJ databases">
        <title>Genomic Encyclopedia of Archaeal and Bacterial Type Strains, Phase II (KMG-II): from individual species to whole genera.</title>
        <authorList>
            <person name="Goeker M."/>
        </authorList>
    </citation>
    <scope>NUCLEOTIDE SEQUENCE [LARGE SCALE GENOMIC DNA]</scope>
    <source>
        <strain evidence="2 3">DSM 19783</strain>
    </source>
</reference>
<feature type="region of interest" description="Disordered" evidence="1">
    <location>
        <begin position="1"/>
        <end position="119"/>
    </location>
</feature>
<dbReference type="AlphaFoldDB" id="A0A8E2VIG2"/>